<dbReference type="PROSITE" id="PS51747">
    <property type="entry name" value="CYT_DCMP_DEAMINASES_2"/>
    <property type="match status" value="1"/>
</dbReference>
<protein>
    <recommendedName>
        <fullName evidence="7">CMP/dCMP-type deaminase domain-containing protein</fullName>
    </recommendedName>
</protein>
<evidence type="ECO:0000256" key="1">
    <source>
        <dbReference type="ARBA" id="ARBA00022884"/>
    </source>
</evidence>
<dbReference type="PANTHER" id="PTHR11079:SF162">
    <property type="entry name" value="RIBOFLAVIN BIOSYNTHESIS PROTEIN PYRD, CHLOROPLASTIC"/>
    <property type="match status" value="1"/>
</dbReference>
<evidence type="ECO:0000259" key="3">
    <source>
        <dbReference type="PROSITE" id="PS51295"/>
    </source>
</evidence>
<dbReference type="InterPro" id="IPR035920">
    <property type="entry name" value="YhbY-like_sf"/>
</dbReference>
<keyword evidence="1 2" id="KW-0694">RNA-binding</keyword>
<dbReference type="Pfam" id="PF00383">
    <property type="entry name" value="dCMP_cyt_deam_1"/>
    <property type="match status" value="1"/>
</dbReference>
<dbReference type="InterPro" id="IPR016193">
    <property type="entry name" value="Cytidine_deaminase-like"/>
</dbReference>
<dbReference type="Proteomes" id="UP000291116">
    <property type="component" value="Unassembled WGS sequence"/>
</dbReference>
<evidence type="ECO:0000256" key="2">
    <source>
        <dbReference type="PROSITE-ProRule" id="PRU00626"/>
    </source>
</evidence>
<gene>
    <name evidence="5" type="ORF">PSNMU_V1.4_AUG-EV-PASAV3_0075920</name>
</gene>
<dbReference type="SUPFAM" id="SSF53927">
    <property type="entry name" value="Cytidine deaminase-like"/>
    <property type="match status" value="1"/>
</dbReference>
<evidence type="ECO:0000313" key="6">
    <source>
        <dbReference type="Proteomes" id="UP000291116"/>
    </source>
</evidence>
<dbReference type="Gene3D" id="3.40.140.10">
    <property type="entry name" value="Cytidine Deaminase, domain 2"/>
    <property type="match status" value="1"/>
</dbReference>
<dbReference type="PANTHER" id="PTHR11079">
    <property type="entry name" value="CYTOSINE DEAMINASE FAMILY MEMBER"/>
    <property type="match status" value="1"/>
</dbReference>
<feature type="domain" description="CMP/dCMP-type deaminase" evidence="4">
    <location>
        <begin position="17"/>
        <end position="190"/>
    </location>
</feature>
<keyword evidence="6" id="KW-1185">Reference proteome</keyword>
<dbReference type="EMBL" id="CAACVS010000300">
    <property type="protein sequence ID" value="VEU40697.1"/>
    <property type="molecule type" value="Genomic_DNA"/>
</dbReference>
<organism evidence="5 6">
    <name type="scientific">Pseudo-nitzschia multistriata</name>
    <dbReference type="NCBI Taxonomy" id="183589"/>
    <lineage>
        <taxon>Eukaryota</taxon>
        <taxon>Sar</taxon>
        <taxon>Stramenopiles</taxon>
        <taxon>Ochrophyta</taxon>
        <taxon>Bacillariophyta</taxon>
        <taxon>Bacillariophyceae</taxon>
        <taxon>Bacillariophycidae</taxon>
        <taxon>Bacillariales</taxon>
        <taxon>Bacillariaceae</taxon>
        <taxon>Pseudo-nitzschia</taxon>
    </lineage>
</organism>
<accession>A0A448ZF73</accession>
<dbReference type="OrthoDB" id="252265at2759"/>
<dbReference type="GO" id="GO:0003723">
    <property type="term" value="F:RNA binding"/>
    <property type="evidence" value="ECO:0007669"/>
    <property type="project" value="UniProtKB-UniRule"/>
</dbReference>
<dbReference type="InterPro" id="IPR001890">
    <property type="entry name" value="RNA-binding_CRM"/>
</dbReference>
<dbReference type="Gene3D" id="3.30.110.60">
    <property type="entry name" value="YhbY-like"/>
    <property type="match status" value="1"/>
</dbReference>
<name>A0A448ZF73_9STRA</name>
<dbReference type="GO" id="GO:0008835">
    <property type="term" value="F:diaminohydroxyphosphoribosylaminopyrimidine deaminase activity"/>
    <property type="evidence" value="ECO:0007669"/>
    <property type="project" value="TreeGrafter"/>
</dbReference>
<dbReference type="AlphaFoldDB" id="A0A448ZF73"/>
<evidence type="ECO:0008006" key="7">
    <source>
        <dbReference type="Google" id="ProtNLM"/>
    </source>
</evidence>
<feature type="domain" description="CRM" evidence="3">
    <location>
        <begin position="220"/>
        <end position="335"/>
    </location>
</feature>
<dbReference type="CDD" id="cd01284">
    <property type="entry name" value="Riboflavin_deaminase-reductase"/>
    <property type="match status" value="1"/>
</dbReference>
<dbReference type="InterPro" id="IPR002125">
    <property type="entry name" value="CMP_dCMP_dom"/>
</dbReference>
<dbReference type="PROSITE" id="PS51295">
    <property type="entry name" value="CRM"/>
    <property type="match status" value="1"/>
</dbReference>
<evidence type="ECO:0000259" key="4">
    <source>
        <dbReference type="PROSITE" id="PS51747"/>
    </source>
</evidence>
<sequence>MVSTSATSINGGNGVSKEDRALLARALEHAKLGFGHTFPNPAVGCLLVREDTGDIIGSGFHPRAGSPHAEIFALLEAAGHVESGIAAAKNVLYGDVGEGNLQELIDTYKGTSEDDAISDGSEKLFGNAFADIPVTAYVTLEPCCHYGKTPPCAASLALAKVNRVVVGFRDPNPRVDGGGVKVLQDAGIDVDMAKDKGCARIVDSFVKRILPKNYDSENYSHVTGQMRRALRKMAGQQKMENTLQQVGWSAKSKATTEDAVDELVLPPEWIEHLDALLWQEELVNIRLNKAVGKKKLAKQLGNRIASTLGAHVAQVVGHTVLLYRPGIRPVLDLEELVRTQNVDDE</sequence>
<reference evidence="5 6" key="1">
    <citation type="submission" date="2019-01" db="EMBL/GenBank/DDBJ databases">
        <authorList>
            <person name="Ferrante I. M."/>
        </authorList>
    </citation>
    <scope>NUCLEOTIDE SEQUENCE [LARGE SCALE GENOMIC DNA]</scope>
    <source>
        <strain evidence="5 6">B856</strain>
    </source>
</reference>
<evidence type="ECO:0000313" key="5">
    <source>
        <dbReference type="EMBL" id="VEU40697.1"/>
    </source>
</evidence>
<proteinExistence type="predicted"/>